<dbReference type="PANTHER" id="PTHR46174">
    <property type="entry name" value="CXXC-TYPE ZINC FINGER PROTEIN 1"/>
    <property type="match status" value="1"/>
</dbReference>
<keyword evidence="7" id="KW-0804">Transcription</keyword>
<dbReference type="InterPro" id="IPR022056">
    <property type="entry name" value="CpG-bd_C"/>
</dbReference>
<dbReference type="SMART" id="SM00249">
    <property type="entry name" value="PHD"/>
    <property type="match status" value="1"/>
</dbReference>
<feature type="domain" description="CXXC-type" evidence="14">
    <location>
        <begin position="153"/>
        <end position="197"/>
    </location>
</feature>
<dbReference type="Pfam" id="PF12269">
    <property type="entry name" value="CpG_bind_C"/>
    <property type="match status" value="1"/>
</dbReference>
<evidence type="ECO:0000256" key="5">
    <source>
        <dbReference type="ARBA" id="ARBA00023015"/>
    </source>
</evidence>
<evidence type="ECO:0000256" key="3">
    <source>
        <dbReference type="ARBA" id="ARBA00022771"/>
    </source>
</evidence>
<dbReference type="PROSITE" id="PS01359">
    <property type="entry name" value="ZF_PHD_1"/>
    <property type="match status" value="1"/>
</dbReference>
<evidence type="ECO:0000313" key="15">
    <source>
        <dbReference type="EnsemblMetazoa" id="XP_016988230.2"/>
    </source>
</evidence>
<keyword evidence="16" id="KW-1185">Reference proteome</keyword>
<dbReference type="InterPro" id="IPR001965">
    <property type="entry name" value="Znf_PHD"/>
</dbReference>
<evidence type="ECO:0000256" key="9">
    <source>
        <dbReference type="ARBA" id="ARBA00023828"/>
    </source>
</evidence>
<dbReference type="Gene3D" id="3.30.40.10">
    <property type="entry name" value="Zinc/RING finger domain, C3HC4 (zinc finger)"/>
    <property type="match status" value="1"/>
</dbReference>
<dbReference type="Proteomes" id="UP001652680">
    <property type="component" value="Unassembled WGS sequence"/>
</dbReference>
<protein>
    <recommendedName>
        <fullName evidence="9">CXXC-type zinc finger protein 1</fullName>
    </recommendedName>
</protein>
<dbReference type="SUPFAM" id="SSF57903">
    <property type="entry name" value="FYVE/PHD zinc finger"/>
    <property type="match status" value="1"/>
</dbReference>
<evidence type="ECO:0000256" key="10">
    <source>
        <dbReference type="PROSITE-ProRule" id="PRU00509"/>
    </source>
</evidence>
<feature type="domain" description="PHD-type" evidence="13">
    <location>
        <begin position="40"/>
        <end position="90"/>
    </location>
</feature>
<keyword evidence="3 10" id="KW-0863">Zinc-finger</keyword>
<feature type="region of interest" description="Disordered" evidence="12">
    <location>
        <begin position="113"/>
        <end position="160"/>
    </location>
</feature>
<evidence type="ECO:0000256" key="11">
    <source>
        <dbReference type="SAM" id="Coils"/>
    </source>
</evidence>
<evidence type="ECO:0000256" key="2">
    <source>
        <dbReference type="ARBA" id="ARBA00022723"/>
    </source>
</evidence>
<feature type="compositionally biased region" description="Basic and acidic residues" evidence="12">
    <location>
        <begin position="718"/>
        <end position="730"/>
    </location>
</feature>
<dbReference type="RefSeq" id="XP_016988230.2">
    <property type="nucleotide sequence ID" value="XM_017132741.2"/>
</dbReference>
<dbReference type="PROSITE" id="PS51058">
    <property type="entry name" value="ZF_CXXC"/>
    <property type="match status" value="1"/>
</dbReference>
<name>A0ABM5I0P0_DRORH</name>
<dbReference type="InterPro" id="IPR013083">
    <property type="entry name" value="Znf_RING/FYVE/PHD"/>
</dbReference>
<dbReference type="GeneID" id="108050854"/>
<reference evidence="15" key="2">
    <citation type="submission" date="2025-05" db="UniProtKB">
        <authorList>
            <consortium name="EnsemblMetazoa"/>
        </authorList>
    </citation>
    <scope>IDENTIFICATION</scope>
</reference>
<keyword evidence="11" id="KW-0175">Coiled coil</keyword>
<dbReference type="EnsemblMetazoa" id="XM_017132741.2">
    <property type="protein sequence ID" value="XP_016988230.2"/>
    <property type="gene ID" value="LOC108050854"/>
</dbReference>
<dbReference type="InterPro" id="IPR019787">
    <property type="entry name" value="Znf_PHD-finger"/>
</dbReference>
<keyword evidence="6" id="KW-0238">DNA-binding</keyword>
<evidence type="ECO:0000313" key="16">
    <source>
        <dbReference type="Proteomes" id="UP001652680"/>
    </source>
</evidence>
<evidence type="ECO:0000256" key="12">
    <source>
        <dbReference type="SAM" id="MobiDB-lite"/>
    </source>
</evidence>
<dbReference type="PROSITE" id="PS50016">
    <property type="entry name" value="ZF_PHD_2"/>
    <property type="match status" value="1"/>
</dbReference>
<dbReference type="PANTHER" id="PTHR46174:SF1">
    <property type="entry name" value="CXXC-TYPE ZINC FINGER PROTEIN 1"/>
    <property type="match status" value="1"/>
</dbReference>
<feature type="compositionally biased region" description="Low complexity" evidence="12">
    <location>
        <begin position="787"/>
        <end position="811"/>
    </location>
</feature>
<evidence type="ECO:0000256" key="1">
    <source>
        <dbReference type="ARBA" id="ARBA00004123"/>
    </source>
</evidence>
<proteinExistence type="predicted"/>
<feature type="coiled-coil region" evidence="11">
    <location>
        <begin position="517"/>
        <end position="601"/>
    </location>
</feature>
<feature type="compositionally biased region" description="Low complexity" evidence="12">
    <location>
        <begin position="129"/>
        <end position="139"/>
    </location>
</feature>
<accession>A0ABM5I0P0</accession>
<evidence type="ECO:0000256" key="6">
    <source>
        <dbReference type="ARBA" id="ARBA00023125"/>
    </source>
</evidence>
<dbReference type="Pfam" id="PF00628">
    <property type="entry name" value="PHD"/>
    <property type="match status" value="1"/>
</dbReference>
<dbReference type="InterPro" id="IPR002857">
    <property type="entry name" value="Znf_CXXC"/>
</dbReference>
<keyword evidence="8" id="KW-0539">Nucleus</keyword>
<keyword evidence="4" id="KW-0862">Zinc</keyword>
<sequence length="905" mass="104679">MADKRKYKKSKEEIRREIAREFDLPERKSKIATILKQEDQAYCICRTSDSDRFMIGCDGCEEWYHGDCIGITEKEAKHIKQYYCRRCKKENPELQTIFRLVATERAAASNAASTSLNAPGLGPPGGAPGAATGAPSTAHPQPPTTAQLKRKNSNAREPKTGKRCGTCEGCRRPNCNQCDACRVRVGHKPRCIFRTCVAQATTTKEAPQSQAARKREKAAPKDRKAKVGIRAVSPEVYLNPELEGTRQCHGPSCCCQARPQSKYCSDKCGFNLATNRIFQVLPQRLQEWNLTPCHAAEETRKQLESIRQKQSLVRFALAELEKRSEELNMVVERAKRSSIDTTRPHDTADMEDEQSMYCITCGHEIHSRTAIKHMEKCFNKYESQASFGSIFQTRMEGNNMFCDFYNPASKTYCKRLRVLCPEHSKDPKVSDTDVCGSPLVNNVFSPTGEFCRAPKKNCFKHYAWEKIRRAEIDLERVRQWLKMDDLMEQERMLRQQLTSRANLLGLMLHSTYNHEVMDELVRKQQEHLAEFEKQKRRQAHQQQMQAQQQMFQEKQQQLLLQQQQQQQAQQEVQEQKEKLLLQEEQEEERKDNQQRRMAENLRLMMMEREQLEEMAAQEAAAKAFNQISRKVKKFTLKKRVEAEVEQQEQEEDPDSDSEVFYTPGRIQHMAPSTTGGCYRTRISYLEAEMDKCKRQLVNFVRDNQDVLGHRKLRYHFEKLQPEEHEEDGKPLPEGSGDPGSQSYELFRMEQRKQKQLQLQEFLARDETNEYDLASVYKARSYQSFAQVASGSSPSPSPSPSTSSPEVASGSPDSESEISLDRDYPHHQYAKYFPNHPAGRLLDEPRRLHERLEAQLRACQKQHDALGLHHKVHRHHHHQEAGGPRYDHMRLRQNDIQEAHFFQGVK</sequence>
<dbReference type="CDD" id="cd15553">
    <property type="entry name" value="PHD_Cfp1"/>
    <property type="match status" value="1"/>
</dbReference>
<dbReference type="InterPro" id="IPR019786">
    <property type="entry name" value="Zinc_finger_PHD-type_CS"/>
</dbReference>
<evidence type="ECO:0000259" key="14">
    <source>
        <dbReference type="PROSITE" id="PS51058"/>
    </source>
</evidence>
<evidence type="ECO:0000259" key="13">
    <source>
        <dbReference type="PROSITE" id="PS50016"/>
    </source>
</evidence>
<dbReference type="InterPro" id="IPR037869">
    <property type="entry name" value="Spp1/CFP1"/>
</dbReference>
<feature type="region of interest" description="Disordered" evidence="12">
    <location>
        <begin position="787"/>
        <end position="818"/>
    </location>
</feature>
<evidence type="ECO:0000256" key="7">
    <source>
        <dbReference type="ARBA" id="ARBA00023163"/>
    </source>
</evidence>
<evidence type="ECO:0000256" key="8">
    <source>
        <dbReference type="ARBA" id="ARBA00023242"/>
    </source>
</evidence>
<keyword evidence="5" id="KW-0805">Transcription regulation</keyword>
<organism evidence="15 16">
    <name type="scientific">Drosophila rhopaloa</name>
    <name type="common">Fruit fly</name>
    <dbReference type="NCBI Taxonomy" id="1041015"/>
    <lineage>
        <taxon>Eukaryota</taxon>
        <taxon>Metazoa</taxon>
        <taxon>Ecdysozoa</taxon>
        <taxon>Arthropoda</taxon>
        <taxon>Hexapoda</taxon>
        <taxon>Insecta</taxon>
        <taxon>Pterygota</taxon>
        <taxon>Neoptera</taxon>
        <taxon>Endopterygota</taxon>
        <taxon>Diptera</taxon>
        <taxon>Brachycera</taxon>
        <taxon>Muscomorpha</taxon>
        <taxon>Ephydroidea</taxon>
        <taxon>Drosophilidae</taxon>
        <taxon>Drosophila</taxon>
        <taxon>Sophophora</taxon>
    </lineage>
</organism>
<keyword evidence="2" id="KW-0479">Metal-binding</keyword>
<evidence type="ECO:0000256" key="4">
    <source>
        <dbReference type="ARBA" id="ARBA00022833"/>
    </source>
</evidence>
<feature type="region of interest" description="Disordered" evidence="12">
    <location>
        <begin position="204"/>
        <end position="226"/>
    </location>
</feature>
<dbReference type="InterPro" id="IPR011011">
    <property type="entry name" value="Znf_FYVE_PHD"/>
</dbReference>
<comment type="subcellular location">
    <subcellularLocation>
        <location evidence="1">Nucleus</location>
    </subcellularLocation>
</comment>
<feature type="region of interest" description="Disordered" evidence="12">
    <location>
        <begin position="718"/>
        <end position="742"/>
    </location>
</feature>
<reference evidence="16" key="1">
    <citation type="journal article" date="2021" name="Elife">
        <title>Highly contiguous assemblies of 101 drosophilid genomes.</title>
        <authorList>
            <person name="Kim B.Y."/>
            <person name="Wang J.R."/>
            <person name="Miller D.E."/>
            <person name="Barmina O."/>
            <person name="Delaney E."/>
            <person name="Thompson A."/>
            <person name="Comeault A.A."/>
            <person name="Peede D."/>
            <person name="D'Agostino E.R."/>
            <person name="Pelaez J."/>
            <person name="Aguilar J.M."/>
            <person name="Haji D."/>
            <person name="Matsunaga T."/>
            <person name="Armstrong E.E."/>
            <person name="Zych M."/>
            <person name="Ogawa Y."/>
            <person name="Stamenkovic-Radak M."/>
            <person name="Jelic M."/>
            <person name="Veselinovic M.S."/>
            <person name="Tanaskovic M."/>
            <person name="Eric P."/>
            <person name="Gao J.J."/>
            <person name="Katoh T.K."/>
            <person name="Toda M.J."/>
            <person name="Watabe H."/>
            <person name="Watada M."/>
            <person name="Davis J.S."/>
            <person name="Moyle L.C."/>
            <person name="Manoli G."/>
            <person name="Bertolini E."/>
            <person name="Kostal V."/>
            <person name="Hawley R.S."/>
            <person name="Takahashi A."/>
            <person name="Jones C.D."/>
            <person name="Price D.K."/>
            <person name="Whiteman N."/>
            <person name="Kopp A."/>
            <person name="Matute D.R."/>
            <person name="Petrov D.A."/>
        </authorList>
    </citation>
    <scope>NUCLEOTIDE SEQUENCE [LARGE SCALE GENOMIC DNA]</scope>
</reference>